<dbReference type="EMBL" id="CABVPY010000075">
    <property type="protein sequence ID" value="VWC39155.1"/>
    <property type="molecule type" value="Genomic_DNA"/>
</dbReference>
<organism evidence="2 3">
    <name type="scientific">Burkholderia lata (strain ATCC 17760 / DSM 23089 / LMG 22485 / NCIMB 9086 / R18194 / 383)</name>
    <dbReference type="NCBI Taxonomy" id="482957"/>
    <lineage>
        <taxon>Bacteria</taxon>
        <taxon>Pseudomonadati</taxon>
        <taxon>Pseudomonadota</taxon>
        <taxon>Betaproteobacteria</taxon>
        <taxon>Burkholderiales</taxon>
        <taxon>Burkholderiaceae</taxon>
        <taxon>Burkholderia</taxon>
        <taxon>Burkholderia cepacia complex</taxon>
    </lineage>
</organism>
<name>A0A6P2RPL7_BURL3</name>
<feature type="transmembrane region" description="Helical" evidence="1">
    <location>
        <begin position="86"/>
        <end position="116"/>
    </location>
</feature>
<evidence type="ECO:0000313" key="2">
    <source>
        <dbReference type="EMBL" id="VWC39155.1"/>
    </source>
</evidence>
<dbReference type="PANTHER" id="PTHR30238:SF4">
    <property type="entry name" value="SLL1022 PROTEIN"/>
    <property type="match status" value="1"/>
</dbReference>
<dbReference type="AlphaFoldDB" id="A0A6P2RPL7"/>
<feature type="transmembrane region" description="Helical" evidence="1">
    <location>
        <begin position="329"/>
        <end position="348"/>
    </location>
</feature>
<sequence length="360" mass="38717">MGAREVSAARPSFIQNSITPPIMLKDFKIPLSLTVLALVAAYLLGGVKDMLIVAVLSVLEISLSLDNAVVNASVLKNWSEKWRNRFMVFGLPVAVFGMRLVFPLLIVAVIGHIGMWDALKLAIESPEQYASILTSAHHQVSAFGGAFLLMVFFKFMLDTEKDEHWIGFLEGPMSHLGRITALEVALTLAIIIIASLYVPAVEQVGFLLAGAFGVISFVIAHGIGDLIGGEETGTRVVREGVAGFMYLEVLDSSFSFDGVIGAFALSNNIFLIALGLGVGAAYIREMTLVLLKKGTLAQYRFLEHGAFWAIGALATIMFLGVKFEVPEVITGLIGAAMIAAAVWSSIIVQRKEDRTAVAGE</sequence>
<keyword evidence="1" id="KW-0812">Transmembrane</keyword>
<dbReference type="InterPro" id="IPR007427">
    <property type="entry name" value="DUF475"/>
</dbReference>
<feature type="transmembrane region" description="Helical" evidence="1">
    <location>
        <begin position="260"/>
        <end position="283"/>
    </location>
</feature>
<dbReference type="PANTHER" id="PTHR30238">
    <property type="entry name" value="MEMBRANE BOUND PREDICTED REDOX MODULATOR"/>
    <property type="match status" value="1"/>
</dbReference>
<keyword evidence="1" id="KW-0472">Membrane</keyword>
<evidence type="ECO:0000256" key="1">
    <source>
        <dbReference type="SAM" id="Phobius"/>
    </source>
</evidence>
<accession>A0A6P2RPL7</accession>
<feature type="transmembrane region" description="Helical" evidence="1">
    <location>
        <begin position="27"/>
        <end position="45"/>
    </location>
</feature>
<dbReference type="Proteomes" id="UP000494170">
    <property type="component" value="Unassembled WGS sequence"/>
</dbReference>
<evidence type="ECO:0000313" key="3">
    <source>
        <dbReference type="Proteomes" id="UP000494170"/>
    </source>
</evidence>
<feature type="transmembrane region" description="Helical" evidence="1">
    <location>
        <begin position="178"/>
        <end position="198"/>
    </location>
</feature>
<protein>
    <submittedName>
        <fullName evidence="2">Membrane protein</fullName>
    </submittedName>
</protein>
<reference evidence="2 3" key="1">
    <citation type="submission" date="2019-09" db="EMBL/GenBank/DDBJ databases">
        <authorList>
            <person name="Depoorter E."/>
        </authorList>
    </citation>
    <scope>NUCLEOTIDE SEQUENCE [LARGE SCALE GENOMIC DNA]</scope>
    <source>
        <strain evidence="2">LMG 6863</strain>
    </source>
</reference>
<feature type="transmembrane region" description="Helical" evidence="1">
    <location>
        <begin position="136"/>
        <end position="157"/>
    </location>
</feature>
<feature type="transmembrane region" description="Helical" evidence="1">
    <location>
        <begin position="204"/>
        <end position="224"/>
    </location>
</feature>
<feature type="transmembrane region" description="Helical" evidence="1">
    <location>
        <begin position="304"/>
        <end position="323"/>
    </location>
</feature>
<gene>
    <name evidence="2" type="ORF">BLA6863_06895</name>
</gene>
<dbReference type="Pfam" id="PF04332">
    <property type="entry name" value="DUF475"/>
    <property type="match status" value="1"/>
</dbReference>
<keyword evidence="1" id="KW-1133">Transmembrane helix</keyword>
<proteinExistence type="predicted"/>
<dbReference type="NCBIfam" id="NF010615">
    <property type="entry name" value="PRK14013.2-1"/>
    <property type="match status" value="1"/>
</dbReference>